<dbReference type="Proteomes" id="UP000187209">
    <property type="component" value="Unassembled WGS sequence"/>
</dbReference>
<evidence type="ECO:0000313" key="2">
    <source>
        <dbReference type="Proteomes" id="UP000187209"/>
    </source>
</evidence>
<protein>
    <submittedName>
        <fullName evidence="1">Uncharacterized protein</fullName>
    </submittedName>
</protein>
<sequence>MEILHKEVFFSKQGKASMHSNAMLFQGTKKRPKAKELNIVDPSDAKQMKNIMDQQKIEESNREKPKVQKLSPAFTVVSRSQHENAFRNRTESPIVGLYTPNYTAIDPRVNQGPKFVKKMQKIREKILLFPTCVDSEMHCTFPKNTRPQSNCGTVDLQRTTFTYREYDERLYSRTVETPVLTHQVKPLVNFKIQTPRQPFVRAESPPHEKRFTHIYPETCVLSSNKRPRTVSFNKMLPRKELIVPKESYGPYNAKEESIRPKLTTDILEFRSMRGRTPNVNKQYLMTPHSPDLEIYDKAFNKQSSIRG</sequence>
<dbReference type="AlphaFoldDB" id="A0A1R2ATJ6"/>
<comment type="caution">
    <text evidence="1">The sequence shown here is derived from an EMBL/GenBank/DDBJ whole genome shotgun (WGS) entry which is preliminary data.</text>
</comment>
<accession>A0A1R2ATJ6</accession>
<dbReference type="EMBL" id="MPUH01001433">
    <property type="protein sequence ID" value="OMJ67802.1"/>
    <property type="molecule type" value="Genomic_DNA"/>
</dbReference>
<name>A0A1R2ATJ6_9CILI</name>
<proteinExistence type="predicted"/>
<organism evidence="1 2">
    <name type="scientific">Stentor coeruleus</name>
    <dbReference type="NCBI Taxonomy" id="5963"/>
    <lineage>
        <taxon>Eukaryota</taxon>
        <taxon>Sar</taxon>
        <taxon>Alveolata</taxon>
        <taxon>Ciliophora</taxon>
        <taxon>Postciliodesmatophora</taxon>
        <taxon>Heterotrichea</taxon>
        <taxon>Heterotrichida</taxon>
        <taxon>Stentoridae</taxon>
        <taxon>Stentor</taxon>
    </lineage>
</organism>
<gene>
    <name evidence="1" type="ORF">SteCoe_34938</name>
</gene>
<dbReference type="OrthoDB" id="319444at2759"/>
<keyword evidence="2" id="KW-1185">Reference proteome</keyword>
<reference evidence="1 2" key="1">
    <citation type="submission" date="2016-11" db="EMBL/GenBank/DDBJ databases">
        <title>The macronuclear genome of Stentor coeruleus: a giant cell with tiny introns.</title>
        <authorList>
            <person name="Slabodnick M."/>
            <person name="Ruby J.G."/>
            <person name="Reiff S.B."/>
            <person name="Swart E.C."/>
            <person name="Gosai S."/>
            <person name="Prabakaran S."/>
            <person name="Witkowska E."/>
            <person name="Larue G.E."/>
            <person name="Fisher S."/>
            <person name="Freeman R.M."/>
            <person name="Gunawardena J."/>
            <person name="Chu W."/>
            <person name="Stover N.A."/>
            <person name="Gregory B.D."/>
            <person name="Nowacki M."/>
            <person name="Derisi J."/>
            <person name="Roy S.W."/>
            <person name="Marshall W.F."/>
            <person name="Sood P."/>
        </authorList>
    </citation>
    <scope>NUCLEOTIDE SEQUENCE [LARGE SCALE GENOMIC DNA]</scope>
    <source>
        <strain evidence="1">WM001</strain>
    </source>
</reference>
<evidence type="ECO:0000313" key="1">
    <source>
        <dbReference type="EMBL" id="OMJ67802.1"/>
    </source>
</evidence>